<dbReference type="SUPFAM" id="SSF56317">
    <property type="entry name" value="Carbon-nitrogen hydrolase"/>
    <property type="match status" value="1"/>
</dbReference>
<sequence length="370" mass="39067">MDRVLCGGAPGGSSPTAAGLHAAGWLLAAPRLPPARRSACAHGLAGSRPQRGDGQAHGVLAEGPAAVSGRWRIAAAQYDIRRPADWDGYVRRIGDWVTEAADADASLLVFPEYGGLELAGLDEREALTAADGFAVVHEHLAAFKALFHDLARGHGLHILAPSVPVRARGGRYRNRAMLFGPHGRLGWQDKLRLTRFETSLDLLEPGEGLTRFATALGGLGIITCYDSEFPDVARALVRAGADTLLAPSCTESVTGFNRVRIGCRARALENQCYTVQASLVGQAPWMPVIDVNHGAAGVFGPPEPGLPGDGLLASGREDEPGWVYADLDTTVLAEIRRHGEVGLHEEWTCAEPGLPDVRQRGGRATPGGGG</sequence>
<evidence type="ECO:0000259" key="1">
    <source>
        <dbReference type="PROSITE" id="PS50263"/>
    </source>
</evidence>
<dbReference type="PROSITE" id="PS50263">
    <property type="entry name" value="CN_HYDROLASE"/>
    <property type="match status" value="1"/>
</dbReference>
<evidence type="ECO:0000313" key="3">
    <source>
        <dbReference type="Proteomes" id="UP000245474"/>
    </source>
</evidence>
<gene>
    <name evidence="2" type="ORF">DEM34_17100</name>
</gene>
<keyword evidence="3" id="KW-1185">Reference proteome</keyword>
<comment type="caution">
    <text evidence="2">The sequence shown here is derived from an EMBL/GenBank/DDBJ whole genome shotgun (WGS) entry which is preliminary data.</text>
</comment>
<dbReference type="PANTHER" id="PTHR23088:SF50">
    <property type="entry name" value="HYDROLASE YHCX"/>
    <property type="match status" value="1"/>
</dbReference>
<dbReference type="Pfam" id="PF00795">
    <property type="entry name" value="CN_hydrolase"/>
    <property type="match status" value="1"/>
</dbReference>
<dbReference type="Proteomes" id="UP000245474">
    <property type="component" value="Unassembled WGS sequence"/>
</dbReference>
<dbReference type="Gene3D" id="3.60.110.10">
    <property type="entry name" value="Carbon-nitrogen hydrolase"/>
    <property type="match status" value="1"/>
</dbReference>
<proteinExistence type="predicted"/>
<feature type="domain" description="CN hydrolase" evidence="1">
    <location>
        <begin position="71"/>
        <end position="329"/>
    </location>
</feature>
<dbReference type="PANTHER" id="PTHR23088">
    <property type="entry name" value="NITRILASE-RELATED"/>
    <property type="match status" value="1"/>
</dbReference>
<dbReference type="GO" id="GO:0016787">
    <property type="term" value="F:hydrolase activity"/>
    <property type="evidence" value="ECO:0007669"/>
    <property type="project" value="UniProtKB-KW"/>
</dbReference>
<protein>
    <submittedName>
        <fullName evidence="2">Amidohydrolase</fullName>
    </submittedName>
</protein>
<keyword evidence="2" id="KW-0378">Hydrolase</keyword>
<reference evidence="2 3" key="1">
    <citation type="submission" date="2018-05" db="EMBL/GenBank/DDBJ databases">
        <title>Spiribacter halobius sp. nov., a moderately halophilic bacterium isolated from marine solar saltern.</title>
        <authorList>
            <person name="Zheng W.-S."/>
            <person name="Lu D.-C."/>
            <person name="Du Z.-J."/>
        </authorList>
    </citation>
    <scope>NUCLEOTIDE SEQUENCE [LARGE SCALE GENOMIC DNA]</scope>
    <source>
        <strain evidence="2 3">E85</strain>
    </source>
</reference>
<dbReference type="InterPro" id="IPR036526">
    <property type="entry name" value="C-N_Hydrolase_sf"/>
</dbReference>
<organism evidence="2 3">
    <name type="scientific">Sediminicurvatus halobius</name>
    <dbReference type="NCBI Taxonomy" id="2182432"/>
    <lineage>
        <taxon>Bacteria</taxon>
        <taxon>Pseudomonadati</taxon>
        <taxon>Pseudomonadota</taxon>
        <taxon>Gammaproteobacteria</taxon>
        <taxon>Chromatiales</taxon>
        <taxon>Ectothiorhodospiraceae</taxon>
        <taxon>Sediminicurvatus</taxon>
    </lineage>
</organism>
<dbReference type="EMBL" id="QFFI01000039">
    <property type="protein sequence ID" value="PWG61329.1"/>
    <property type="molecule type" value="Genomic_DNA"/>
</dbReference>
<evidence type="ECO:0000313" key="2">
    <source>
        <dbReference type="EMBL" id="PWG61329.1"/>
    </source>
</evidence>
<accession>A0A2U2MWV6</accession>
<dbReference type="CDD" id="cd07574">
    <property type="entry name" value="nitrilase_Rim1_like"/>
    <property type="match status" value="1"/>
</dbReference>
<dbReference type="AlphaFoldDB" id="A0A2U2MWV6"/>
<dbReference type="InterPro" id="IPR003010">
    <property type="entry name" value="C-N_Hydrolase"/>
</dbReference>
<name>A0A2U2MWV6_9GAMM</name>